<proteinExistence type="inferred from homology"/>
<evidence type="ECO:0000256" key="8">
    <source>
        <dbReference type="ARBA" id="ARBA00023034"/>
    </source>
</evidence>
<comment type="similarity">
    <text evidence="2 10">Belongs to the SYS1 family.</text>
</comment>
<evidence type="ECO:0000256" key="10">
    <source>
        <dbReference type="PIRNR" id="PIRNR031402"/>
    </source>
</evidence>
<feature type="transmembrane region" description="Helical" evidence="10">
    <location>
        <begin position="62"/>
        <end position="83"/>
    </location>
</feature>
<reference evidence="11 12" key="1">
    <citation type="journal article" date="2019" name="Gigascience">
        <title>Whole-genome sequence of the oriental lung fluke Paragonimus westermani.</title>
        <authorList>
            <person name="Oey H."/>
            <person name="Zakrzewski M."/>
            <person name="Narain K."/>
            <person name="Devi K.R."/>
            <person name="Agatsuma T."/>
            <person name="Nawaratna S."/>
            <person name="Gobert G.N."/>
            <person name="Jones M.K."/>
            <person name="Ragan M.A."/>
            <person name="McManus D.P."/>
            <person name="Krause L."/>
        </authorList>
    </citation>
    <scope>NUCLEOTIDE SEQUENCE [LARGE SCALE GENOMIC DNA]</scope>
    <source>
        <strain evidence="11 12">IND2009</strain>
    </source>
</reference>
<name>A0A5J4NNU5_9TREM</name>
<organism evidence="11 12">
    <name type="scientific">Paragonimus westermani</name>
    <dbReference type="NCBI Taxonomy" id="34504"/>
    <lineage>
        <taxon>Eukaryota</taxon>
        <taxon>Metazoa</taxon>
        <taxon>Spiralia</taxon>
        <taxon>Lophotrochozoa</taxon>
        <taxon>Platyhelminthes</taxon>
        <taxon>Trematoda</taxon>
        <taxon>Digenea</taxon>
        <taxon>Plagiorchiida</taxon>
        <taxon>Troglotremata</taxon>
        <taxon>Troglotrematidae</taxon>
        <taxon>Paragonimus</taxon>
    </lineage>
</organism>
<dbReference type="GO" id="GO:0000139">
    <property type="term" value="C:Golgi membrane"/>
    <property type="evidence" value="ECO:0007669"/>
    <property type="project" value="UniProtKB-SubCell"/>
</dbReference>
<dbReference type="GO" id="GO:0005802">
    <property type="term" value="C:trans-Golgi network"/>
    <property type="evidence" value="ECO:0007669"/>
    <property type="project" value="TreeGrafter"/>
</dbReference>
<keyword evidence="9 10" id="KW-0472">Membrane</keyword>
<dbReference type="GO" id="GO:0005829">
    <property type="term" value="C:cytosol"/>
    <property type="evidence" value="ECO:0007669"/>
    <property type="project" value="GOC"/>
</dbReference>
<dbReference type="Pfam" id="PF09801">
    <property type="entry name" value="SYS1"/>
    <property type="match status" value="1"/>
</dbReference>
<dbReference type="AlphaFoldDB" id="A0A5J4NNU5"/>
<feature type="transmembrane region" description="Helical" evidence="10">
    <location>
        <begin position="118"/>
        <end position="139"/>
    </location>
</feature>
<dbReference type="EMBL" id="QNGE01001631">
    <property type="protein sequence ID" value="KAA3677164.1"/>
    <property type="molecule type" value="Genomic_DNA"/>
</dbReference>
<dbReference type="PANTHER" id="PTHR12952:SF0">
    <property type="entry name" value="PROTEIN SYS1 HOMOLOG"/>
    <property type="match status" value="1"/>
</dbReference>
<keyword evidence="5 10" id="KW-0812">Transmembrane</keyword>
<dbReference type="InterPro" id="IPR016973">
    <property type="entry name" value="Integral_membrane_SYS1"/>
</dbReference>
<feature type="transmembrane region" description="Helical" evidence="10">
    <location>
        <begin position="12"/>
        <end position="42"/>
    </location>
</feature>
<evidence type="ECO:0000313" key="11">
    <source>
        <dbReference type="EMBL" id="KAA3677164.1"/>
    </source>
</evidence>
<comment type="function">
    <text evidence="10">Involved in protein trafficking.</text>
</comment>
<dbReference type="InterPro" id="IPR019185">
    <property type="entry name" value="Integral_membrane_SYS1-rel"/>
</dbReference>
<protein>
    <recommendedName>
        <fullName evidence="3 10">Protein SYS1 homolog</fullName>
    </recommendedName>
</protein>
<evidence type="ECO:0000256" key="4">
    <source>
        <dbReference type="ARBA" id="ARBA00022448"/>
    </source>
</evidence>
<gene>
    <name evidence="11" type="ORF">DEA37_0014919</name>
</gene>
<dbReference type="GO" id="GO:0034067">
    <property type="term" value="P:protein localization to Golgi apparatus"/>
    <property type="evidence" value="ECO:0007669"/>
    <property type="project" value="TreeGrafter"/>
</dbReference>
<keyword evidence="7 10" id="KW-1133">Transmembrane helix</keyword>
<accession>A0A5J4NNU5</accession>
<dbReference type="Proteomes" id="UP000324629">
    <property type="component" value="Unassembled WGS sequence"/>
</dbReference>
<keyword evidence="12" id="KW-1185">Reference proteome</keyword>
<keyword evidence="6 10" id="KW-0653">Protein transport</keyword>
<dbReference type="PANTHER" id="PTHR12952">
    <property type="entry name" value="SYS1"/>
    <property type="match status" value="1"/>
</dbReference>
<keyword evidence="4 10" id="KW-0813">Transport</keyword>
<evidence type="ECO:0000256" key="7">
    <source>
        <dbReference type="ARBA" id="ARBA00022989"/>
    </source>
</evidence>
<evidence type="ECO:0000256" key="2">
    <source>
        <dbReference type="ARBA" id="ARBA00008160"/>
    </source>
</evidence>
<evidence type="ECO:0000256" key="6">
    <source>
        <dbReference type="ARBA" id="ARBA00022927"/>
    </source>
</evidence>
<dbReference type="GO" id="GO:0043001">
    <property type="term" value="P:Golgi to plasma membrane protein transport"/>
    <property type="evidence" value="ECO:0007669"/>
    <property type="project" value="TreeGrafter"/>
</dbReference>
<evidence type="ECO:0000256" key="3">
    <source>
        <dbReference type="ARBA" id="ARBA00014516"/>
    </source>
</evidence>
<dbReference type="PIRSF" id="PIRSF031402">
    <property type="entry name" value="SYS1_homologue"/>
    <property type="match status" value="1"/>
</dbReference>
<keyword evidence="8 10" id="KW-0333">Golgi apparatus</keyword>
<dbReference type="GO" id="GO:0006895">
    <property type="term" value="P:Golgi to endosome transport"/>
    <property type="evidence" value="ECO:0007669"/>
    <property type="project" value="TreeGrafter"/>
</dbReference>
<evidence type="ECO:0000256" key="1">
    <source>
        <dbReference type="ARBA" id="ARBA00004653"/>
    </source>
</evidence>
<evidence type="ECO:0000256" key="9">
    <source>
        <dbReference type="ARBA" id="ARBA00023136"/>
    </source>
</evidence>
<evidence type="ECO:0000256" key="5">
    <source>
        <dbReference type="ARBA" id="ARBA00022692"/>
    </source>
</evidence>
<comment type="subcellular location">
    <subcellularLocation>
        <location evidence="1 10">Golgi apparatus membrane</location>
        <topology evidence="1 10">Multi-pass membrane protein</topology>
    </subcellularLocation>
</comment>
<evidence type="ECO:0000313" key="12">
    <source>
        <dbReference type="Proteomes" id="UP000324629"/>
    </source>
</evidence>
<sequence>MAPKFRSNVWDPILIVSQIICMQCVFYVSTGLLLVLCALLFLDAGPHLGWLFDDREVRLGKPSGQCVFVVYLLAPVFCSMGLWRLVRRTKQCLDFTCTLHFWHLIFCTIYTQHFPQTVLWWMTNLISVVVTTVMGEYLCMRTELKSIPLGGSPGAAGNC</sequence>
<comment type="caution">
    <text evidence="11">The sequence shown here is derived from an EMBL/GenBank/DDBJ whole genome shotgun (WGS) entry which is preliminary data.</text>
</comment>